<dbReference type="OrthoDB" id="8909953at2"/>
<evidence type="ECO:0008006" key="3">
    <source>
        <dbReference type="Google" id="ProtNLM"/>
    </source>
</evidence>
<comment type="caution">
    <text evidence="1">The sequence shown here is derived from an EMBL/GenBank/DDBJ whole genome shotgun (WGS) entry which is preliminary data.</text>
</comment>
<reference evidence="1 2" key="1">
    <citation type="submission" date="2019-06" db="EMBL/GenBank/DDBJ databases">
        <title>Whole genome shotgun sequence of Nitrobacter winogradskyi NBRC 14297.</title>
        <authorList>
            <person name="Hosoyama A."/>
            <person name="Uohara A."/>
            <person name="Ohji S."/>
            <person name="Ichikawa N."/>
        </authorList>
    </citation>
    <scope>NUCLEOTIDE SEQUENCE [LARGE SCALE GENOMIC DNA]</scope>
    <source>
        <strain evidence="1 2">NBRC 14297</strain>
    </source>
</reference>
<proteinExistence type="predicted"/>
<name>A0A4Y3W9T5_NITWI</name>
<gene>
    <name evidence="1" type="ORF">NWI01_05410</name>
</gene>
<evidence type="ECO:0000313" key="2">
    <source>
        <dbReference type="Proteomes" id="UP000318825"/>
    </source>
</evidence>
<evidence type="ECO:0000313" key="1">
    <source>
        <dbReference type="EMBL" id="GEC14649.1"/>
    </source>
</evidence>
<organism evidence="1 2">
    <name type="scientific">Nitrobacter winogradskyi</name>
    <name type="common">Nitrobacter agilis</name>
    <dbReference type="NCBI Taxonomy" id="913"/>
    <lineage>
        <taxon>Bacteria</taxon>
        <taxon>Pseudomonadati</taxon>
        <taxon>Pseudomonadota</taxon>
        <taxon>Alphaproteobacteria</taxon>
        <taxon>Hyphomicrobiales</taxon>
        <taxon>Nitrobacteraceae</taxon>
        <taxon>Nitrobacter</taxon>
    </lineage>
</organism>
<dbReference type="Proteomes" id="UP000318825">
    <property type="component" value="Unassembled WGS sequence"/>
</dbReference>
<sequence>MWTYRCYDDGGSLNLWQRWYDATTTAQGSHSSVFDNLEGRDVWKKPYSDILDKKNKIIEIRLTDAAKIEWRVLGFYGTARREFIVVAICNHKQKVYDPADVKKTAVKRKKEIEANPKKALACVRPT</sequence>
<protein>
    <recommendedName>
        <fullName evidence="3">Phage-related protein</fullName>
    </recommendedName>
</protein>
<dbReference type="RefSeq" id="WP_141382413.1">
    <property type="nucleotide sequence ID" value="NZ_BJNF01000014.1"/>
</dbReference>
<accession>A0A4Y3W9T5</accession>
<dbReference type="AlphaFoldDB" id="A0A4Y3W9T5"/>
<dbReference type="EMBL" id="BJNF01000014">
    <property type="protein sequence ID" value="GEC14649.1"/>
    <property type="molecule type" value="Genomic_DNA"/>
</dbReference>